<keyword evidence="5" id="KW-0813">Transport</keyword>
<feature type="transmembrane region" description="Helical" evidence="6">
    <location>
        <begin position="123"/>
        <end position="148"/>
    </location>
</feature>
<accession>A0A9P0NPB1</accession>
<keyword evidence="8" id="KW-1185">Reference proteome</keyword>
<keyword evidence="3 6" id="KW-1133">Transmembrane helix</keyword>
<dbReference type="EMBL" id="CAKOFQ010006651">
    <property type="protein sequence ID" value="CAH1953459.1"/>
    <property type="molecule type" value="Genomic_DNA"/>
</dbReference>
<dbReference type="OrthoDB" id="3222at2759"/>
<keyword evidence="4 6" id="KW-0472">Membrane</keyword>
<dbReference type="NCBIfam" id="TIGR00861">
    <property type="entry name" value="MIP"/>
    <property type="match status" value="1"/>
</dbReference>
<dbReference type="Proteomes" id="UP001152888">
    <property type="component" value="Unassembled WGS sequence"/>
</dbReference>
<protein>
    <submittedName>
        <fullName evidence="7">Uncharacterized protein</fullName>
    </submittedName>
</protein>
<evidence type="ECO:0000256" key="5">
    <source>
        <dbReference type="RuleBase" id="RU000477"/>
    </source>
</evidence>
<feature type="transmembrane region" description="Helical" evidence="6">
    <location>
        <begin position="250"/>
        <end position="269"/>
    </location>
</feature>
<comment type="similarity">
    <text evidence="5">Belongs to the MIP/aquaporin (TC 1.A.8) family.</text>
</comment>
<evidence type="ECO:0000256" key="1">
    <source>
        <dbReference type="ARBA" id="ARBA00004141"/>
    </source>
</evidence>
<evidence type="ECO:0000256" key="4">
    <source>
        <dbReference type="ARBA" id="ARBA00023136"/>
    </source>
</evidence>
<reference evidence="7" key="1">
    <citation type="submission" date="2022-03" db="EMBL/GenBank/DDBJ databases">
        <authorList>
            <person name="Sayadi A."/>
        </authorList>
    </citation>
    <scope>NUCLEOTIDE SEQUENCE</scope>
</reference>
<dbReference type="PANTHER" id="PTHR19139:SF270">
    <property type="entry name" value="ENTOMOGLYCEROPORIN 1-RELATED"/>
    <property type="match status" value="1"/>
</dbReference>
<keyword evidence="2 5" id="KW-0812">Transmembrane</keyword>
<feature type="transmembrane region" description="Helical" evidence="6">
    <location>
        <begin position="281"/>
        <end position="302"/>
    </location>
</feature>
<evidence type="ECO:0000313" key="8">
    <source>
        <dbReference type="Proteomes" id="UP001152888"/>
    </source>
</evidence>
<name>A0A9P0NPB1_ACAOB</name>
<feature type="transmembrane region" description="Helical" evidence="6">
    <location>
        <begin position="322"/>
        <end position="343"/>
    </location>
</feature>
<evidence type="ECO:0000256" key="6">
    <source>
        <dbReference type="SAM" id="Phobius"/>
    </source>
</evidence>
<dbReference type="Gene3D" id="1.20.1080.10">
    <property type="entry name" value="Glycerol uptake facilitator protein"/>
    <property type="match status" value="1"/>
</dbReference>
<evidence type="ECO:0000256" key="3">
    <source>
        <dbReference type="ARBA" id="ARBA00022989"/>
    </source>
</evidence>
<dbReference type="GO" id="GO:0005886">
    <property type="term" value="C:plasma membrane"/>
    <property type="evidence" value="ECO:0007669"/>
    <property type="project" value="TreeGrafter"/>
</dbReference>
<dbReference type="PRINTS" id="PR00783">
    <property type="entry name" value="MINTRINSICP"/>
</dbReference>
<evidence type="ECO:0000256" key="2">
    <source>
        <dbReference type="ARBA" id="ARBA00022692"/>
    </source>
</evidence>
<proteinExistence type="inferred from homology"/>
<feature type="transmembrane region" description="Helical" evidence="6">
    <location>
        <begin position="154"/>
        <end position="173"/>
    </location>
</feature>
<dbReference type="Pfam" id="PF00230">
    <property type="entry name" value="MIP"/>
    <property type="match status" value="1"/>
</dbReference>
<comment type="caution">
    <text evidence="7">The sequence shown here is derived from an EMBL/GenBank/DDBJ whole genome shotgun (WGS) entry which is preliminary data.</text>
</comment>
<dbReference type="SUPFAM" id="SSF81338">
    <property type="entry name" value="Aquaporin-like"/>
    <property type="match status" value="1"/>
</dbReference>
<dbReference type="PANTHER" id="PTHR19139">
    <property type="entry name" value="AQUAPORIN TRANSPORTER"/>
    <property type="match status" value="1"/>
</dbReference>
<organism evidence="7 8">
    <name type="scientific">Acanthoscelides obtectus</name>
    <name type="common">Bean weevil</name>
    <name type="synonym">Bruchus obtectus</name>
    <dbReference type="NCBI Taxonomy" id="200917"/>
    <lineage>
        <taxon>Eukaryota</taxon>
        <taxon>Metazoa</taxon>
        <taxon>Ecdysozoa</taxon>
        <taxon>Arthropoda</taxon>
        <taxon>Hexapoda</taxon>
        <taxon>Insecta</taxon>
        <taxon>Pterygota</taxon>
        <taxon>Neoptera</taxon>
        <taxon>Endopterygota</taxon>
        <taxon>Coleoptera</taxon>
        <taxon>Polyphaga</taxon>
        <taxon>Cucujiformia</taxon>
        <taxon>Chrysomeloidea</taxon>
        <taxon>Chrysomelidae</taxon>
        <taxon>Bruchinae</taxon>
        <taxon>Bruchini</taxon>
        <taxon>Acanthoscelides</taxon>
    </lineage>
</organism>
<dbReference type="GO" id="GO:0015267">
    <property type="term" value="F:channel activity"/>
    <property type="evidence" value="ECO:0007669"/>
    <property type="project" value="InterPro"/>
</dbReference>
<dbReference type="InterPro" id="IPR023271">
    <property type="entry name" value="Aquaporin-like"/>
</dbReference>
<dbReference type="InterPro" id="IPR034294">
    <property type="entry name" value="Aquaporin_transptr"/>
</dbReference>
<dbReference type="AlphaFoldDB" id="A0A9P0NPB1"/>
<dbReference type="CDD" id="cd00333">
    <property type="entry name" value="MIP"/>
    <property type="match status" value="1"/>
</dbReference>
<feature type="transmembrane region" description="Helical" evidence="6">
    <location>
        <begin position="185"/>
        <end position="204"/>
    </location>
</feature>
<comment type="subcellular location">
    <subcellularLocation>
        <location evidence="1">Membrane</location>
        <topology evidence="1">Multi-pass membrane protein</topology>
    </subcellularLocation>
</comment>
<evidence type="ECO:0000313" key="7">
    <source>
        <dbReference type="EMBL" id="CAH1953459.1"/>
    </source>
</evidence>
<gene>
    <name evidence="7" type="ORF">ACAOBT_LOCUS54</name>
</gene>
<sequence length="364" mass="40284">MYMWKVYHNAFEFSTERFPFPAVENQQRGYKQFVRFAKSVGILFSCIYRPNIIGHPKKPDVESAVIFLIKMVDRQFMNQNGMVFPSAITPSPEPKWVSPDISEKQDIHQKLLKYDHLSMMDRLVLFLAEYLGTAILVFLGCAGCVKYREGSGPGSLEVAFAFGFAIIIAVQTVGHISGAHINPVITLAALIMGVTPLIQVPLYLGGQFLGSLTGYGLLKTLVPQEYIKRSQDNVSLCSPEPNPKLQDAQIVFMEFLLTFFLVLIVCSAWDNRNSTKLDSLAIKLGLAVAGLALVGGGFTGAHLNPARTFGPVLINGDWGYHWVYWVGPLPGSIAGSLFYRIIFQKPLKETEEKSDGKITPSTNA</sequence>
<dbReference type="InterPro" id="IPR000425">
    <property type="entry name" value="MIP"/>
</dbReference>